<dbReference type="EMBL" id="LYOR01000001">
    <property type="protein sequence ID" value="OFV66797.1"/>
    <property type="molecule type" value="Genomic_DNA"/>
</dbReference>
<proteinExistence type="predicted"/>
<reference evidence="1" key="1">
    <citation type="submission" date="2016-05" db="EMBL/GenBank/DDBJ databases">
        <title>Microbial consortia oxidize butane by reversing methanogenesis.</title>
        <authorList>
            <person name="Laso-Perez R."/>
            <person name="Richter M."/>
            <person name="Wegener G."/>
            <person name="Musat F."/>
        </authorList>
    </citation>
    <scope>NUCLEOTIDE SEQUENCE [LARGE SCALE GENOMIC DNA]</scope>
    <source>
        <strain evidence="1">BOX1</strain>
    </source>
</reference>
<comment type="caution">
    <text evidence="1">The sequence shown here is derived from an EMBL/GenBank/DDBJ whole genome shotgun (WGS) entry which is preliminary data.</text>
</comment>
<keyword evidence="2" id="KW-1185">Reference proteome</keyword>
<evidence type="ECO:0000313" key="1">
    <source>
        <dbReference type="EMBL" id="OFV66797.1"/>
    </source>
</evidence>
<protein>
    <submittedName>
        <fullName evidence="1">Uncharacterized protein</fullName>
    </submittedName>
</protein>
<dbReference type="AlphaFoldDB" id="A0A1F2P616"/>
<organism evidence="1 2">
    <name type="scientific">Candidatus Syntropharchaeum butanivorans</name>
    <dbReference type="NCBI Taxonomy" id="1839936"/>
    <lineage>
        <taxon>Archaea</taxon>
        <taxon>Methanobacteriati</taxon>
        <taxon>Methanobacteriota</taxon>
        <taxon>Stenosarchaea group</taxon>
        <taxon>Methanomicrobia</taxon>
        <taxon>Methanosarcinales</taxon>
        <taxon>ANME-2 cluster</taxon>
        <taxon>Candidatus Syntropharchaeum</taxon>
    </lineage>
</organism>
<gene>
    <name evidence="1" type="ORF">SBU_000090</name>
</gene>
<accession>A0A1F2P616</accession>
<name>A0A1F2P616_9EURY</name>
<sequence length="35" mass="3945">MKQEGIEERINAKGARCFGGEERAFVCVQVTFINL</sequence>
<dbReference type="Proteomes" id="UP000185779">
    <property type="component" value="Unassembled WGS sequence"/>
</dbReference>
<dbReference type="STRING" id="1839936.SBU_000090"/>
<evidence type="ECO:0000313" key="2">
    <source>
        <dbReference type="Proteomes" id="UP000185779"/>
    </source>
</evidence>